<accession>U7VC75</accession>
<organism evidence="1 2">
    <name type="scientific">Cetobacterium somerae ATCC BAA-474</name>
    <dbReference type="NCBI Taxonomy" id="1319815"/>
    <lineage>
        <taxon>Bacteria</taxon>
        <taxon>Fusobacteriati</taxon>
        <taxon>Fusobacteriota</taxon>
        <taxon>Fusobacteriia</taxon>
        <taxon>Fusobacteriales</taxon>
        <taxon>Fusobacteriaceae</taxon>
        <taxon>Cetobacterium</taxon>
    </lineage>
</organism>
<reference evidence="1 2" key="1">
    <citation type="submission" date="2013-08" db="EMBL/GenBank/DDBJ databases">
        <authorList>
            <person name="Weinstock G."/>
            <person name="Sodergren E."/>
            <person name="Wylie T."/>
            <person name="Fulton L."/>
            <person name="Fulton R."/>
            <person name="Fronick C."/>
            <person name="O'Laughlin M."/>
            <person name="Godfrey J."/>
            <person name="Miner T."/>
            <person name="Herter B."/>
            <person name="Appelbaum E."/>
            <person name="Cordes M."/>
            <person name="Lek S."/>
            <person name="Wollam A."/>
            <person name="Pepin K.H."/>
            <person name="Palsikar V.B."/>
            <person name="Mitreva M."/>
            <person name="Wilson R.K."/>
        </authorList>
    </citation>
    <scope>NUCLEOTIDE SEQUENCE [LARGE SCALE GENOMIC DNA]</scope>
    <source>
        <strain evidence="1 2">ATCC BAA-474</strain>
    </source>
</reference>
<dbReference type="AlphaFoldDB" id="U7VC75"/>
<sequence>MFFILNCIKDDKKEVIVVYKNVPRYIVENLKDKLEHKYNIYIKDFVSVPIFENYKKNNSVKTVGVFTELDINCNDLEVINLDLNF</sequence>
<name>U7VC75_9FUSO</name>
<protein>
    <submittedName>
        <fullName evidence="1">Uncharacterized protein</fullName>
    </submittedName>
</protein>
<dbReference type="RefSeq" id="WP_023051318.1">
    <property type="nucleotide sequence ID" value="NZ_CP173062.2"/>
</dbReference>
<dbReference type="HOGENOM" id="CLU_2506680_0_0_0"/>
<gene>
    <name evidence="1" type="ORF">HMPREF0202_01782</name>
</gene>
<keyword evidence="2" id="KW-1185">Reference proteome</keyword>
<dbReference type="Proteomes" id="UP000017081">
    <property type="component" value="Unassembled WGS sequence"/>
</dbReference>
<proteinExistence type="predicted"/>
<comment type="caution">
    <text evidence="1">The sequence shown here is derived from an EMBL/GenBank/DDBJ whole genome shotgun (WGS) entry which is preliminary data.</text>
</comment>
<evidence type="ECO:0000313" key="1">
    <source>
        <dbReference type="EMBL" id="ERT68393.1"/>
    </source>
</evidence>
<evidence type="ECO:0000313" key="2">
    <source>
        <dbReference type="Proteomes" id="UP000017081"/>
    </source>
</evidence>
<dbReference type="EMBL" id="AXZF01000067">
    <property type="protein sequence ID" value="ERT68393.1"/>
    <property type="molecule type" value="Genomic_DNA"/>
</dbReference>